<dbReference type="PROSITE" id="PS00626">
    <property type="entry name" value="RCC1_2"/>
    <property type="match status" value="1"/>
</dbReference>
<keyword evidence="1" id="KW-0677">Repeat</keyword>
<organism evidence="4 5">
    <name type="scientific">Saprolegnia diclina (strain VS20)</name>
    <dbReference type="NCBI Taxonomy" id="1156394"/>
    <lineage>
        <taxon>Eukaryota</taxon>
        <taxon>Sar</taxon>
        <taxon>Stramenopiles</taxon>
        <taxon>Oomycota</taxon>
        <taxon>Saprolegniomycetes</taxon>
        <taxon>Saprolegniales</taxon>
        <taxon>Saprolegniaceae</taxon>
        <taxon>Saprolegnia</taxon>
    </lineage>
</organism>
<dbReference type="Pfam" id="PF00415">
    <property type="entry name" value="RCC1"/>
    <property type="match status" value="4"/>
</dbReference>
<dbReference type="InterPro" id="IPR051709">
    <property type="entry name" value="Ub-ligase/GTPase-reg"/>
</dbReference>
<dbReference type="eggNOG" id="KOG1426">
    <property type="taxonomic scope" value="Eukaryota"/>
</dbReference>
<evidence type="ECO:0000256" key="2">
    <source>
        <dbReference type="PROSITE-ProRule" id="PRU00235"/>
    </source>
</evidence>
<dbReference type="InParanoid" id="T0PPY4"/>
<accession>T0PPY4</accession>
<dbReference type="STRING" id="1156394.T0PPY4"/>
<evidence type="ECO:0000256" key="1">
    <source>
        <dbReference type="ARBA" id="ARBA00022737"/>
    </source>
</evidence>
<keyword evidence="5" id="KW-1185">Reference proteome</keyword>
<feature type="compositionally biased region" description="Polar residues" evidence="3">
    <location>
        <begin position="1"/>
        <end position="14"/>
    </location>
</feature>
<dbReference type="VEuPathDB" id="FungiDB:SDRG_14710"/>
<dbReference type="SUPFAM" id="SSF50985">
    <property type="entry name" value="RCC1/BLIP-II"/>
    <property type="match status" value="1"/>
</dbReference>
<dbReference type="GeneID" id="19955437"/>
<dbReference type="Proteomes" id="UP000030762">
    <property type="component" value="Unassembled WGS sequence"/>
</dbReference>
<feature type="region of interest" description="Disordered" evidence="3">
    <location>
        <begin position="1"/>
        <end position="23"/>
    </location>
</feature>
<dbReference type="InterPro" id="IPR009091">
    <property type="entry name" value="RCC1/BLIP-II"/>
</dbReference>
<dbReference type="PROSITE" id="PS50012">
    <property type="entry name" value="RCC1_3"/>
    <property type="match status" value="5"/>
</dbReference>
<sequence>MESEPSNQTPSTDKPSSERKASAIAEARQVFEARHRAVQAQDVYLFGRDPYAGDPAQTKQGDVAAITDDFPPEHMILELSAGHEWSAALMQDNSVYTWGSNTGIRIVRISCGGTHGGFLADTGALYMVGDGRYGRLGNGSMEMALTPVQITCTYDALKERGQALGTWPTFLDERGMKRDEPTTFADVSCGDRHTLVLVRSMAIVKQAVLAFGDGSNGRLGVGTDKDHTLPCLIAAYKTQQGIVFPPIQRIHAGPSHSLAITHTGELYTWGNGGHGRLGHGCEESDWSPKRVEYFALTGPQATATTIKQAVCGGSHTLALDAQGRVYSWGRGDNAQLGFADFKDAWTPHVVLPNEATPGVVGRAIAAGRLHSTVIDTRDQVYIWGDNALGQLGLPPTSVPFQPTPLTLPSSAIGGASGTTTVALGDLYSLFVVKRDETYHFHKLRLLNENADESGASQNSDTAEQVRSPRKTTFWSRRPWRRQANEAPASSATTKWSFAIHEPTESLELPSSTDRFLHLMATTKIAKRLPQMNRQASMEAMHRSHAKLATFHLTQADHEPESRRIAQPTKPVVVKGMASWRARRTGTTKHTTAAFGSAPRFHYRKPSTVTPTTAIVVETPSKRHSNNYFGLAKRLEAPVLPTPGPGAYDIPRIAVPERVGTPFGSTAPKTLCLTKPPYTREALELHPESAAPLVYPTSPSIKIDDGHGYSRVVGRQLAKGKGSTPGPGAYNLPSALQ</sequence>
<dbReference type="OMA" id="CEESDWS"/>
<name>T0PPY4_SAPDV</name>
<gene>
    <name evidence="4" type="ORF">SDRG_14710</name>
</gene>
<feature type="region of interest" description="Disordered" evidence="3">
    <location>
        <begin position="451"/>
        <end position="494"/>
    </location>
</feature>
<feature type="repeat" description="RCC1" evidence="2">
    <location>
        <begin position="323"/>
        <end position="377"/>
    </location>
</feature>
<proteinExistence type="predicted"/>
<feature type="region of interest" description="Disordered" evidence="3">
    <location>
        <begin position="715"/>
        <end position="736"/>
    </location>
</feature>
<feature type="compositionally biased region" description="Polar residues" evidence="3">
    <location>
        <begin position="454"/>
        <end position="474"/>
    </location>
</feature>
<dbReference type="RefSeq" id="XP_008619083.1">
    <property type="nucleotide sequence ID" value="XM_008620861.1"/>
</dbReference>
<evidence type="ECO:0000313" key="5">
    <source>
        <dbReference type="Proteomes" id="UP000030762"/>
    </source>
</evidence>
<dbReference type="AlphaFoldDB" id="T0PPY4"/>
<feature type="repeat" description="RCC1" evidence="2">
    <location>
        <begin position="378"/>
        <end position="434"/>
    </location>
</feature>
<dbReference type="Gene3D" id="2.130.10.30">
    <property type="entry name" value="Regulator of chromosome condensation 1/beta-lactamase-inhibitor protein II"/>
    <property type="match status" value="2"/>
</dbReference>
<reference evidence="4 5" key="1">
    <citation type="submission" date="2012-04" db="EMBL/GenBank/DDBJ databases">
        <title>The Genome Sequence of Saprolegnia declina VS20.</title>
        <authorList>
            <consortium name="The Broad Institute Genome Sequencing Platform"/>
            <person name="Russ C."/>
            <person name="Nusbaum C."/>
            <person name="Tyler B."/>
            <person name="van West P."/>
            <person name="Dieguez-Uribeondo J."/>
            <person name="de Bruijn I."/>
            <person name="Tripathy S."/>
            <person name="Jiang R."/>
            <person name="Young S.K."/>
            <person name="Zeng Q."/>
            <person name="Gargeya S."/>
            <person name="Fitzgerald M."/>
            <person name="Haas B."/>
            <person name="Abouelleil A."/>
            <person name="Alvarado L."/>
            <person name="Arachchi H.M."/>
            <person name="Berlin A."/>
            <person name="Chapman S.B."/>
            <person name="Goldberg J."/>
            <person name="Griggs A."/>
            <person name="Gujja S."/>
            <person name="Hansen M."/>
            <person name="Howarth C."/>
            <person name="Imamovic A."/>
            <person name="Larimer J."/>
            <person name="McCowen C."/>
            <person name="Montmayeur A."/>
            <person name="Murphy C."/>
            <person name="Neiman D."/>
            <person name="Pearson M."/>
            <person name="Priest M."/>
            <person name="Roberts A."/>
            <person name="Saif S."/>
            <person name="Shea T."/>
            <person name="Sisk P."/>
            <person name="Sykes S."/>
            <person name="Wortman J."/>
            <person name="Nusbaum C."/>
            <person name="Birren B."/>
        </authorList>
    </citation>
    <scope>NUCLEOTIDE SEQUENCE [LARGE SCALE GENOMIC DNA]</scope>
    <source>
        <strain evidence="4 5">VS20</strain>
    </source>
</reference>
<dbReference type="PANTHER" id="PTHR45622:SF70">
    <property type="entry name" value="SECRETION-REGULATING GUANINE NUCLEOTIDE EXCHANGE FACTOR"/>
    <property type="match status" value="1"/>
</dbReference>
<feature type="repeat" description="RCC1" evidence="2">
    <location>
        <begin position="264"/>
        <end position="322"/>
    </location>
</feature>
<dbReference type="OrthoDB" id="10253607at2759"/>
<dbReference type="InterPro" id="IPR000408">
    <property type="entry name" value="Reg_chr_condens"/>
</dbReference>
<dbReference type="PRINTS" id="PR00633">
    <property type="entry name" value="RCCNDNSATION"/>
</dbReference>
<dbReference type="PANTHER" id="PTHR45622">
    <property type="entry name" value="UBIQUITIN-PROTEIN LIGASE E3A-RELATED"/>
    <property type="match status" value="1"/>
</dbReference>
<evidence type="ECO:0000256" key="3">
    <source>
        <dbReference type="SAM" id="MobiDB-lite"/>
    </source>
</evidence>
<protein>
    <submittedName>
        <fullName evidence="4">Uncharacterized protein</fullName>
    </submittedName>
</protein>
<feature type="repeat" description="RCC1" evidence="2">
    <location>
        <begin position="123"/>
        <end position="200"/>
    </location>
</feature>
<dbReference type="EMBL" id="JH767207">
    <property type="protein sequence ID" value="EQC27509.1"/>
    <property type="molecule type" value="Genomic_DNA"/>
</dbReference>
<dbReference type="InterPro" id="IPR010736">
    <property type="entry name" value="SHIPPO-rpt"/>
</dbReference>
<evidence type="ECO:0000313" key="4">
    <source>
        <dbReference type="EMBL" id="EQC27509.1"/>
    </source>
</evidence>
<feature type="repeat" description="RCC1" evidence="2">
    <location>
        <begin position="206"/>
        <end position="263"/>
    </location>
</feature>
<dbReference type="Pfam" id="PF07004">
    <property type="entry name" value="SHIPPO-rpt"/>
    <property type="match status" value="2"/>
</dbReference>